<name>E3MLP8_CAERE</name>
<proteinExistence type="predicted"/>
<evidence type="ECO:0000313" key="2">
    <source>
        <dbReference type="EMBL" id="EFP04632.1"/>
    </source>
</evidence>
<gene>
    <name evidence="2" type="ORF">CRE_31228</name>
</gene>
<evidence type="ECO:0000313" key="3">
    <source>
        <dbReference type="Proteomes" id="UP000008281"/>
    </source>
</evidence>
<organism evidence="3">
    <name type="scientific">Caenorhabditis remanei</name>
    <name type="common">Caenorhabditis vulgaris</name>
    <dbReference type="NCBI Taxonomy" id="31234"/>
    <lineage>
        <taxon>Eukaryota</taxon>
        <taxon>Metazoa</taxon>
        <taxon>Ecdysozoa</taxon>
        <taxon>Nematoda</taxon>
        <taxon>Chromadorea</taxon>
        <taxon>Rhabditida</taxon>
        <taxon>Rhabditina</taxon>
        <taxon>Rhabditomorpha</taxon>
        <taxon>Rhabditoidea</taxon>
        <taxon>Rhabditidae</taxon>
        <taxon>Peloderinae</taxon>
        <taxon>Caenorhabditis</taxon>
    </lineage>
</organism>
<dbReference type="EMBL" id="DS268455">
    <property type="protein sequence ID" value="EFP04632.1"/>
    <property type="molecule type" value="Genomic_DNA"/>
</dbReference>
<dbReference type="AlphaFoldDB" id="E3MLP8"/>
<dbReference type="InParanoid" id="E3MLP8"/>
<dbReference type="HOGENOM" id="CLU_900918_0_0_1"/>
<sequence length="309" mass="34533">MSPYCSWKPRSKRLIDIRADDNCAVGSTPAKTSDINATDTHYKRDEKKRAVVVLRMLQIWWISLGQKLQKTGTLLGIDWISTDPQLGSHQVNSTVAAVEKLKDDRKNQCSKIFVSGLVLSPAWRSCFHFIIATPASSRDASPSTPWHRSDEKSPMLRLLDNSRQGHRNLDKDIETEAVIKGLPLLRTLSRTAYAHGLLQQNCGQGSMPTTPDQFKIHITSLIFFVIYNQHLPKHVCSIWESRSSGHGKWDPTHQITSVAKLLDMDNTCSDQPSDNGSPTPSHAPPSTRKTPNLDVNTKNKSYKLLGLTS</sequence>
<feature type="compositionally biased region" description="Polar residues" evidence="1">
    <location>
        <begin position="266"/>
        <end position="280"/>
    </location>
</feature>
<dbReference type="Proteomes" id="UP000008281">
    <property type="component" value="Unassembled WGS sequence"/>
</dbReference>
<evidence type="ECO:0000256" key="1">
    <source>
        <dbReference type="SAM" id="MobiDB-lite"/>
    </source>
</evidence>
<feature type="compositionally biased region" description="Polar residues" evidence="1">
    <location>
        <begin position="287"/>
        <end position="299"/>
    </location>
</feature>
<keyword evidence="3" id="KW-1185">Reference proteome</keyword>
<protein>
    <submittedName>
        <fullName evidence="2">Uncharacterized protein</fullName>
    </submittedName>
</protein>
<feature type="region of interest" description="Disordered" evidence="1">
    <location>
        <begin position="265"/>
        <end position="300"/>
    </location>
</feature>
<accession>E3MLP8</accession>
<reference evidence="2" key="1">
    <citation type="submission" date="2007-07" db="EMBL/GenBank/DDBJ databases">
        <title>PCAP assembly of the Caenorhabditis remanei genome.</title>
        <authorList>
            <consortium name="The Caenorhabditis remanei Sequencing Consortium"/>
            <person name="Wilson R.K."/>
        </authorList>
    </citation>
    <scope>NUCLEOTIDE SEQUENCE [LARGE SCALE GENOMIC DNA]</scope>
    <source>
        <strain evidence="2">PB4641</strain>
    </source>
</reference>